<dbReference type="Proteomes" id="UP001207930">
    <property type="component" value="Unassembled WGS sequence"/>
</dbReference>
<comment type="caution">
    <text evidence="1">The sequence shown here is derived from an EMBL/GenBank/DDBJ whole genome shotgun (WGS) entry which is preliminary data.</text>
</comment>
<name>A0ABT3FQY7_9BACT</name>
<dbReference type="EMBL" id="JAPDDS010000006">
    <property type="protein sequence ID" value="MCW1885619.1"/>
    <property type="molecule type" value="Genomic_DNA"/>
</dbReference>
<keyword evidence="2" id="KW-1185">Reference proteome</keyword>
<evidence type="ECO:0000313" key="1">
    <source>
        <dbReference type="EMBL" id="MCW1885619.1"/>
    </source>
</evidence>
<sequence length="136" mass="15676">MSAFEKQPIQWLIRTDEFRGSLIEFLRHHRIGSTVVAFDDDMTQTTLTVATCELSELNTYLPREVVLPLHVDISVMFEERLAGVNPHGTEMGRERQGLLKGSVLVEADFDEADSEDRLTTVDSLRYEFFLWEQAIR</sequence>
<evidence type="ECO:0000313" key="2">
    <source>
        <dbReference type="Proteomes" id="UP001207930"/>
    </source>
</evidence>
<protein>
    <submittedName>
        <fullName evidence="1">Uncharacterized protein</fullName>
    </submittedName>
</protein>
<reference evidence="1 2" key="1">
    <citation type="submission" date="2022-10" db="EMBL/GenBank/DDBJ databases">
        <title>Luteolibacter flavescens strain MCCC 1K03193, whole genome shotgun sequencing project.</title>
        <authorList>
            <person name="Zhao G."/>
            <person name="Shen L."/>
        </authorList>
    </citation>
    <scope>NUCLEOTIDE SEQUENCE [LARGE SCALE GENOMIC DNA]</scope>
    <source>
        <strain evidence="1 2">MCCC 1K03193</strain>
    </source>
</reference>
<organism evidence="1 2">
    <name type="scientific">Luteolibacter flavescens</name>
    <dbReference type="NCBI Taxonomy" id="1859460"/>
    <lineage>
        <taxon>Bacteria</taxon>
        <taxon>Pseudomonadati</taxon>
        <taxon>Verrucomicrobiota</taxon>
        <taxon>Verrucomicrobiia</taxon>
        <taxon>Verrucomicrobiales</taxon>
        <taxon>Verrucomicrobiaceae</taxon>
        <taxon>Luteolibacter</taxon>
    </lineage>
</organism>
<dbReference type="RefSeq" id="WP_264501573.1">
    <property type="nucleotide sequence ID" value="NZ_JAPDDS010000006.1"/>
</dbReference>
<accession>A0ABT3FQY7</accession>
<proteinExistence type="predicted"/>
<gene>
    <name evidence="1" type="ORF">OKA04_12845</name>
</gene>